<proteinExistence type="predicted"/>
<protein>
    <submittedName>
        <fullName evidence="1">Uncharacterized protein</fullName>
    </submittedName>
</protein>
<dbReference type="InParanoid" id="S2JMI9"/>
<keyword evidence="2" id="KW-1185">Reference proteome</keyword>
<gene>
    <name evidence="1" type="ORF">HMPREF1544_12322</name>
</gene>
<dbReference type="EMBL" id="KE124241">
    <property type="protein sequence ID" value="EPB80985.1"/>
    <property type="molecule type" value="Genomic_DNA"/>
</dbReference>
<accession>S2JMI9</accession>
<reference evidence="2" key="1">
    <citation type="submission" date="2013-05" db="EMBL/GenBank/DDBJ databases">
        <title>The Genome sequence of Mucor circinelloides f. circinelloides 1006PhL.</title>
        <authorList>
            <consortium name="The Broad Institute Genomics Platform"/>
            <person name="Cuomo C."/>
            <person name="Earl A."/>
            <person name="Findley K."/>
            <person name="Lee S.C."/>
            <person name="Walker B."/>
            <person name="Young S."/>
            <person name="Zeng Q."/>
            <person name="Gargeya S."/>
            <person name="Fitzgerald M."/>
            <person name="Haas B."/>
            <person name="Abouelleil A."/>
            <person name="Allen A.W."/>
            <person name="Alvarado L."/>
            <person name="Arachchi H.M."/>
            <person name="Berlin A.M."/>
            <person name="Chapman S.B."/>
            <person name="Gainer-Dewar J."/>
            <person name="Goldberg J."/>
            <person name="Griggs A."/>
            <person name="Gujja S."/>
            <person name="Hansen M."/>
            <person name="Howarth C."/>
            <person name="Imamovic A."/>
            <person name="Ireland A."/>
            <person name="Larimer J."/>
            <person name="McCowan C."/>
            <person name="Murphy C."/>
            <person name="Pearson M."/>
            <person name="Poon T.W."/>
            <person name="Priest M."/>
            <person name="Roberts A."/>
            <person name="Saif S."/>
            <person name="Shea T."/>
            <person name="Sisk P."/>
            <person name="Sykes S."/>
            <person name="Wortman J."/>
            <person name="Nusbaum C."/>
            <person name="Birren B."/>
        </authorList>
    </citation>
    <scope>NUCLEOTIDE SEQUENCE [LARGE SCALE GENOMIC DNA]</scope>
    <source>
        <strain evidence="2">1006PhL</strain>
    </source>
</reference>
<evidence type="ECO:0000313" key="1">
    <source>
        <dbReference type="EMBL" id="EPB80985.1"/>
    </source>
</evidence>
<dbReference type="Proteomes" id="UP000014254">
    <property type="component" value="Unassembled WGS sequence"/>
</dbReference>
<sequence length="107" mass="11864">MFLNSKQFGKDLVYCLGLIQLALNFTPIDCNIDNVLKVLAEHFAMSVTVLMISYLVGCPKTIDIASISSRLWPILNTYHHHNVAISKATSKNDIDSAAYAELIDHIA</sequence>
<dbReference type="VEuPathDB" id="FungiDB:HMPREF1544_12322"/>
<evidence type="ECO:0000313" key="2">
    <source>
        <dbReference type="Proteomes" id="UP000014254"/>
    </source>
</evidence>
<name>S2JMI9_MUCC1</name>
<dbReference type="AlphaFoldDB" id="S2JMI9"/>
<organism evidence="1 2">
    <name type="scientific">Mucor circinelloides f. circinelloides (strain 1006PhL)</name>
    <name type="common">Mucormycosis agent</name>
    <name type="synonym">Calyptromyces circinelloides</name>
    <dbReference type="NCBI Taxonomy" id="1220926"/>
    <lineage>
        <taxon>Eukaryota</taxon>
        <taxon>Fungi</taxon>
        <taxon>Fungi incertae sedis</taxon>
        <taxon>Mucoromycota</taxon>
        <taxon>Mucoromycotina</taxon>
        <taxon>Mucoromycetes</taxon>
        <taxon>Mucorales</taxon>
        <taxon>Mucorineae</taxon>
        <taxon>Mucoraceae</taxon>
        <taxon>Mucor</taxon>
    </lineage>
</organism>